<dbReference type="GO" id="GO:0004553">
    <property type="term" value="F:hydrolase activity, hydrolyzing O-glycosyl compounds"/>
    <property type="evidence" value="ECO:0007669"/>
    <property type="project" value="InterPro"/>
</dbReference>
<accession>R7QVA1</accession>
<protein>
    <submittedName>
        <fullName evidence="2">Glycoside hydrolase family GH16 Endohydrolysis of (1-4)-beta-D-linkages of galactans</fullName>
    </submittedName>
</protein>
<evidence type="ECO:0000313" key="3">
    <source>
        <dbReference type="Proteomes" id="UP000012073"/>
    </source>
</evidence>
<dbReference type="InterPro" id="IPR000757">
    <property type="entry name" value="Beta-glucanase-like"/>
</dbReference>
<gene>
    <name evidence="2" type="ORF">CHC_T00009399001</name>
</gene>
<dbReference type="GeneID" id="17319285"/>
<keyword evidence="2" id="KW-0378">Hydrolase</keyword>
<sequence>MSKPRHEPFKTPPRIDPGPNHCWVQNWEMSDEFERSLTDSWMRRQRWETINPTWKGRAPSFFKKDNVIVQNGSMKLRSREDNPPAYFPSMYKDFSTAFVRTRKRSLYGYFEIYCRMMDSKISSAFWFAYNTPNEWTELDVFEYSTSDKPTSFGKPYKQLFNTNMHVHRNPNGVKMSSPQVYDAGFDLSAQPVKVGFNWQEDKIQWYLNDKLVREEKNEYFHQPLHLQLDSEAFPIWFGLPETGGCHKNSLPNAFEIFYVRSWNRSVHTSRTRSKLSHLKKTLKLTFSCILHWLATHRKARS</sequence>
<dbReference type="InterPro" id="IPR013320">
    <property type="entry name" value="ConA-like_dom_sf"/>
</dbReference>
<keyword evidence="3" id="KW-1185">Reference proteome</keyword>
<dbReference type="AlphaFoldDB" id="R7QVA1"/>
<evidence type="ECO:0000313" key="2">
    <source>
        <dbReference type="EMBL" id="CDF41280.1"/>
    </source>
</evidence>
<dbReference type="OrthoDB" id="4781at2759"/>
<dbReference type="RefSeq" id="XP_005711574.1">
    <property type="nucleotide sequence ID" value="XM_005711517.1"/>
</dbReference>
<dbReference type="KEGG" id="ccp:CHC_T00009399001"/>
<organism evidence="2 3">
    <name type="scientific">Chondrus crispus</name>
    <name type="common">Carrageen Irish moss</name>
    <name type="synonym">Polymorpha crispa</name>
    <dbReference type="NCBI Taxonomy" id="2769"/>
    <lineage>
        <taxon>Eukaryota</taxon>
        <taxon>Rhodophyta</taxon>
        <taxon>Florideophyceae</taxon>
        <taxon>Rhodymeniophycidae</taxon>
        <taxon>Gigartinales</taxon>
        <taxon>Gigartinaceae</taxon>
        <taxon>Chondrus</taxon>
    </lineage>
</organism>
<dbReference type="EMBL" id="HG002339">
    <property type="protein sequence ID" value="CDF41280.1"/>
    <property type="molecule type" value="Genomic_DNA"/>
</dbReference>
<dbReference type="GO" id="GO:0005975">
    <property type="term" value="P:carbohydrate metabolic process"/>
    <property type="evidence" value="ECO:0007669"/>
    <property type="project" value="InterPro"/>
</dbReference>
<name>R7QVA1_CHOCR</name>
<dbReference type="PROSITE" id="PS51762">
    <property type="entry name" value="GH16_2"/>
    <property type="match status" value="1"/>
</dbReference>
<evidence type="ECO:0000259" key="1">
    <source>
        <dbReference type="PROSITE" id="PS51762"/>
    </source>
</evidence>
<dbReference type="Pfam" id="PF00722">
    <property type="entry name" value="Glyco_hydro_16"/>
    <property type="match status" value="1"/>
</dbReference>
<dbReference type="Gramene" id="CDF41280">
    <property type="protein sequence ID" value="CDF41280"/>
    <property type="gene ID" value="CHC_T00009399001"/>
</dbReference>
<dbReference type="Gene3D" id="2.60.120.200">
    <property type="match status" value="1"/>
</dbReference>
<feature type="domain" description="GH16" evidence="1">
    <location>
        <begin position="1"/>
        <end position="267"/>
    </location>
</feature>
<dbReference type="Proteomes" id="UP000012073">
    <property type="component" value="Unassembled WGS sequence"/>
</dbReference>
<dbReference type="SUPFAM" id="SSF49899">
    <property type="entry name" value="Concanavalin A-like lectins/glucanases"/>
    <property type="match status" value="1"/>
</dbReference>
<proteinExistence type="predicted"/>
<reference evidence="3" key="1">
    <citation type="journal article" date="2013" name="Proc. Natl. Acad. Sci. U.S.A.">
        <title>Genome structure and metabolic features in the red seaweed Chondrus crispus shed light on evolution of the Archaeplastida.</title>
        <authorList>
            <person name="Collen J."/>
            <person name="Porcel B."/>
            <person name="Carre W."/>
            <person name="Ball S.G."/>
            <person name="Chaparro C."/>
            <person name="Tonon T."/>
            <person name="Barbeyron T."/>
            <person name="Michel G."/>
            <person name="Noel B."/>
            <person name="Valentin K."/>
            <person name="Elias M."/>
            <person name="Artiguenave F."/>
            <person name="Arun A."/>
            <person name="Aury J.M."/>
            <person name="Barbosa-Neto J.F."/>
            <person name="Bothwell J.H."/>
            <person name="Bouget F.Y."/>
            <person name="Brillet L."/>
            <person name="Cabello-Hurtado F."/>
            <person name="Capella-Gutierrez S."/>
            <person name="Charrier B."/>
            <person name="Cladiere L."/>
            <person name="Cock J.M."/>
            <person name="Coelho S.M."/>
            <person name="Colleoni C."/>
            <person name="Czjzek M."/>
            <person name="Da Silva C."/>
            <person name="Delage L."/>
            <person name="Denoeud F."/>
            <person name="Deschamps P."/>
            <person name="Dittami S.M."/>
            <person name="Gabaldon T."/>
            <person name="Gachon C.M."/>
            <person name="Groisillier A."/>
            <person name="Herve C."/>
            <person name="Jabbari K."/>
            <person name="Katinka M."/>
            <person name="Kloareg B."/>
            <person name="Kowalczyk N."/>
            <person name="Labadie K."/>
            <person name="Leblanc C."/>
            <person name="Lopez P.J."/>
            <person name="McLachlan D.H."/>
            <person name="Meslet-Cladiere L."/>
            <person name="Moustafa A."/>
            <person name="Nehr Z."/>
            <person name="Nyvall Collen P."/>
            <person name="Panaud O."/>
            <person name="Partensky F."/>
            <person name="Poulain J."/>
            <person name="Rensing S.A."/>
            <person name="Rousvoal S."/>
            <person name="Samson G."/>
            <person name="Symeonidi A."/>
            <person name="Weissenbach J."/>
            <person name="Zambounis A."/>
            <person name="Wincker P."/>
            <person name="Boyen C."/>
        </authorList>
    </citation>
    <scope>NUCLEOTIDE SEQUENCE [LARGE SCALE GENOMIC DNA]</scope>
    <source>
        <strain evidence="3">cv. Stackhouse</strain>
    </source>
</reference>